<name>Q0RW12_RHOJR</name>
<feature type="compositionally biased region" description="Basic residues" evidence="1">
    <location>
        <begin position="101"/>
        <end position="123"/>
    </location>
</feature>
<feature type="compositionally biased region" description="Basic residues" evidence="1">
    <location>
        <begin position="574"/>
        <end position="595"/>
    </location>
</feature>
<organism evidence="2 3">
    <name type="scientific">Rhodococcus jostii (strain RHA1)</name>
    <dbReference type="NCBI Taxonomy" id="101510"/>
    <lineage>
        <taxon>Bacteria</taxon>
        <taxon>Bacillati</taxon>
        <taxon>Actinomycetota</taxon>
        <taxon>Actinomycetes</taxon>
        <taxon>Mycobacteriales</taxon>
        <taxon>Nocardiaceae</taxon>
        <taxon>Rhodococcus</taxon>
    </lineage>
</organism>
<feature type="region of interest" description="Disordered" evidence="1">
    <location>
        <begin position="57"/>
        <end position="123"/>
    </location>
</feature>
<dbReference type="AlphaFoldDB" id="Q0RW12"/>
<protein>
    <submittedName>
        <fullName evidence="2">Uncharacterized protein</fullName>
    </submittedName>
</protein>
<geneLocation type="plasmid" evidence="2 3">
    <name>pRHL2</name>
</geneLocation>
<sequence>MSNCLAHRARLNRARGPLFLSEFRRNRAQPLILWAWSKVVRRIPLAARCSAVLHAHHTASVSDRSGPDGLGTAHDRDLRRASPHGLDAAISTSLGGFGRQARPRHGPHPRLAHRNAHRHGRCDRRHAAVTARLSGSVTADFESRWCSALVAHRFDTAIEVRDEGARAIGDLGIRNLRRLQCHDRSAPGWRVIGRLLRPLEVVNAGLDSPVTVHRRRAMADAVAVLLVRGAEIGRTFWVWSTEEWVDLLDRDQVEFRRNAPAWAGEEVRSYLVAHAYLLGSFTGFHRLGSFQRLTLSWRIFGRDRVGGEIARLRQVLAGWGYRLGHGDDTMLPVVICQLFLLNGSPNLEDLGTDLFERVRNDGLLGGARLNALHAVQRAVTALGFCDLPPATTGRGTARAACGGQIWHEWVERCYATPTLTPRARGDVRSRMLKIGRWLAAEHPDAADPAAWTRQTCAARVAAMDRMNVGDSVHRTTGIEDRLGKPLQASTKDGHLAAIRRFFTDCQEWDLLPRRFDPGRALATPRSITAARPEPRVIADDIWRRAVSLRTLPEDRHHLPRPDHTHSRWTEQLRRHNAAGRQRNHRGGLARPRHQRPASPSPWPPSTPPDPRTAPSCCSTTSTSVTVV</sequence>
<dbReference type="Proteomes" id="UP000008710">
    <property type="component" value="Plasmid pRHL2"/>
</dbReference>
<accession>Q0RW12</accession>
<feature type="compositionally biased region" description="Basic and acidic residues" evidence="1">
    <location>
        <begin position="553"/>
        <end position="573"/>
    </location>
</feature>
<keyword evidence="2" id="KW-0614">Plasmid</keyword>
<proteinExistence type="predicted"/>
<feature type="region of interest" description="Disordered" evidence="1">
    <location>
        <begin position="553"/>
        <end position="627"/>
    </location>
</feature>
<evidence type="ECO:0000313" key="2">
    <source>
        <dbReference type="EMBL" id="ABH00524.1"/>
    </source>
</evidence>
<dbReference type="EMBL" id="CP000433">
    <property type="protein sequence ID" value="ABH00524.1"/>
    <property type="molecule type" value="Genomic_DNA"/>
</dbReference>
<dbReference type="HOGENOM" id="CLU_436056_0_0_11"/>
<feature type="compositionally biased region" description="Low complexity" evidence="1">
    <location>
        <begin position="612"/>
        <end position="627"/>
    </location>
</feature>
<evidence type="ECO:0000313" key="3">
    <source>
        <dbReference type="Proteomes" id="UP000008710"/>
    </source>
</evidence>
<reference evidence="3" key="1">
    <citation type="journal article" date="2006" name="Proc. Natl. Acad. Sci. U.S.A.">
        <title>The complete genome of Rhodococcus sp. RHA1 provides insights into a catabolic powerhouse.</title>
        <authorList>
            <person name="McLeod M.P."/>
            <person name="Warren R.L."/>
            <person name="Hsiao W.W.L."/>
            <person name="Araki N."/>
            <person name="Myhre M."/>
            <person name="Fernandes C."/>
            <person name="Miyazawa D."/>
            <person name="Wong W."/>
            <person name="Lillquist A.L."/>
            <person name="Wang D."/>
            <person name="Dosanjh M."/>
            <person name="Hara H."/>
            <person name="Petrescu A."/>
            <person name="Morin R.D."/>
            <person name="Yang G."/>
            <person name="Stott J.M."/>
            <person name="Schein J.E."/>
            <person name="Shin H."/>
            <person name="Smailus D."/>
            <person name="Siddiqui A.S."/>
            <person name="Marra M.A."/>
            <person name="Jones S.J.M."/>
            <person name="Holt R."/>
            <person name="Brinkman F.S.L."/>
            <person name="Miyauchi K."/>
            <person name="Fukuda M."/>
            <person name="Davies J.E."/>
            <person name="Mohn W.W."/>
            <person name="Eltis L.D."/>
        </authorList>
    </citation>
    <scope>NUCLEOTIDE SEQUENCE [LARGE SCALE GENOMIC DNA]</scope>
    <source>
        <strain evidence="3">RHA1</strain>
    </source>
</reference>
<dbReference type="KEGG" id="rha:RHA1_ro10335"/>
<gene>
    <name evidence="2" type="ordered locus">RHA1_ro10335</name>
</gene>
<evidence type="ECO:0000256" key="1">
    <source>
        <dbReference type="SAM" id="MobiDB-lite"/>
    </source>
</evidence>
<feature type="compositionally biased region" description="Pro residues" evidence="1">
    <location>
        <begin position="598"/>
        <end position="611"/>
    </location>
</feature>